<keyword evidence="2" id="KW-1185">Reference proteome</keyword>
<dbReference type="AlphaFoldDB" id="W9C244"/>
<accession>W9C244</accession>
<dbReference type="Proteomes" id="UP000019487">
    <property type="component" value="Unassembled WGS sequence"/>
</dbReference>
<evidence type="ECO:0000313" key="2">
    <source>
        <dbReference type="Proteomes" id="UP000019487"/>
    </source>
</evidence>
<proteinExistence type="predicted"/>
<dbReference type="OrthoDB" id="190201at2759"/>
<dbReference type="InterPro" id="IPR029058">
    <property type="entry name" value="AB_hydrolase_fold"/>
</dbReference>
<reference evidence="1" key="1">
    <citation type="journal article" date="2014" name="Genome Announc.">
        <title>Draft genome sequence of Sclerotinia borealis, a psychrophilic plant pathogenic fungus.</title>
        <authorList>
            <person name="Mardanov A.V."/>
            <person name="Beletsky A.V."/>
            <person name="Kadnikov V.V."/>
            <person name="Ignatov A.N."/>
            <person name="Ravin N.V."/>
        </authorList>
    </citation>
    <scope>NUCLEOTIDE SEQUENCE [LARGE SCALE GENOMIC DNA]</scope>
    <source>
        <strain evidence="1">F-4128</strain>
    </source>
</reference>
<dbReference type="SUPFAM" id="SSF53474">
    <property type="entry name" value="alpha/beta-Hydrolases"/>
    <property type="match status" value="1"/>
</dbReference>
<dbReference type="EMBL" id="AYSA01000727">
    <property type="protein sequence ID" value="ESZ89961.1"/>
    <property type="molecule type" value="Genomic_DNA"/>
</dbReference>
<dbReference type="Gene3D" id="3.40.50.1820">
    <property type="entry name" value="alpha/beta hydrolase"/>
    <property type="match status" value="1"/>
</dbReference>
<name>W9C244_SCLBF</name>
<evidence type="ECO:0008006" key="3">
    <source>
        <dbReference type="Google" id="ProtNLM"/>
    </source>
</evidence>
<organism evidence="1 2">
    <name type="scientific">Sclerotinia borealis (strain F-4128)</name>
    <dbReference type="NCBI Taxonomy" id="1432307"/>
    <lineage>
        <taxon>Eukaryota</taxon>
        <taxon>Fungi</taxon>
        <taxon>Dikarya</taxon>
        <taxon>Ascomycota</taxon>
        <taxon>Pezizomycotina</taxon>
        <taxon>Leotiomycetes</taxon>
        <taxon>Helotiales</taxon>
        <taxon>Sclerotiniaceae</taxon>
        <taxon>Sclerotinia</taxon>
    </lineage>
</organism>
<protein>
    <recommendedName>
        <fullName evidence="3">AB hydrolase-1 domain-containing protein</fullName>
    </recommendedName>
</protein>
<evidence type="ECO:0000313" key="1">
    <source>
        <dbReference type="EMBL" id="ESZ89961.1"/>
    </source>
</evidence>
<dbReference type="HOGENOM" id="CLU_953620_0_0_1"/>
<comment type="caution">
    <text evidence="1">The sequence shown here is derived from an EMBL/GenBank/DDBJ whole genome shotgun (WGS) entry which is preliminary data.</text>
</comment>
<sequence>MVSLDTTRHSTLHAARRGYQYADLLVKQLQKREGTTVDLTGAAVKGSTNVTGKFTINEWCLLSLFLQERLKSSPNSCSMQIEITHQPIQLIRTNPRSPLGRCFDNIVYVSHSYAGWLGTDLAVAYPKDVNAMVLTSWSTAVNFTPFASTELEPVSILDPRKFPKLQLGCIAVKTQSNRTSLFYASDYSQQVAAYDFATADTWTIGETGNLGFVLPPVNYTGPLYIATGVEDKLFCQPPIAACQTILKDTQQFFPGVERFGFTAVENTGHTLMLHKSAQQTFAKIHTFLDAFL</sequence>
<gene>
    <name evidence="1" type="ORF">SBOR_9651</name>
</gene>